<keyword evidence="1" id="KW-1133">Transmembrane helix</keyword>
<evidence type="ECO:0000256" key="1">
    <source>
        <dbReference type="SAM" id="Phobius"/>
    </source>
</evidence>
<organism evidence="2">
    <name type="scientific">uncultured Sphingosinicella sp</name>
    <dbReference type="NCBI Taxonomy" id="478748"/>
    <lineage>
        <taxon>Bacteria</taxon>
        <taxon>Pseudomonadati</taxon>
        <taxon>Pseudomonadota</taxon>
        <taxon>Alphaproteobacteria</taxon>
        <taxon>Sphingomonadales</taxon>
        <taxon>Sphingosinicellaceae</taxon>
        <taxon>Sphingosinicella</taxon>
        <taxon>environmental samples</taxon>
    </lineage>
</organism>
<keyword evidence="1" id="KW-0472">Membrane</keyword>
<dbReference type="AlphaFoldDB" id="A0A6J4UBT0"/>
<accession>A0A6J4UBT0</accession>
<evidence type="ECO:0000313" key="2">
    <source>
        <dbReference type="EMBL" id="CAA9545864.1"/>
    </source>
</evidence>
<feature type="transmembrane region" description="Helical" evidence="1">
    <location>
        <begin position="12"/>
        <end position="33"/>
    </location>
</feature>
<keyword evidence="1" id="KW-0812">Transmembrane</keyword>
<sequence length="37" mass="3784">MTFNLSNAQQLLASVVGAVIASTMFISAAVGPVSQFI</sequence>
<protein>
    <submittedName>
        <fullName evidence="2">Uncharacterized protein</fullName>
    </submittedName>
</protein>
<gene>
    <name evidence="2" type="ORF">AVDCRST_MAG23-2549</name>
</gene>
<proteinExistence type="predicted"/>
<dbReference type="EMBL" id="CADCWD010000083">
    <property type="protein sequence ID" value="CAA9545864.1"/>
    <property type="molecule type" value="Genomic_DNA"/>
</dbReference>
<name>A0A6J4UBT0_9SPHN</name>
<reference evidence="2" key="1">
    <citation type="submission" date="2020-02" db="EMBL/GenBank/DDBJ databases">
        <authorList>
            <person name="Meier V. D."/>
        </authorList>
    </citation>
    <scope>NUCLEOTIDE SEQUENCE</scope>
    <source>
        <strain evidence="2">AVDCRST_MAG23</strain>
    </source>
</reference>